<dbReference type="InterPro" id="IPR051012">
    <property type="entry name" value="CellSynth/LPSAsmb/PSIAsmb"/>
</dbReference>
<dbReference type="RefSeq" id="WP_013864381.1">
    <property type="nucleotide sequence ID" value="NC_015635.1"/>
</dbReference>
<sequence length="1073" mass="114001">MIRAVFVSLATFLILGSTFAISVLAWRVDRQYVTTSSAEAAPEPQRPGSKLQSAVRSFPLHTDRAVFCGPVDSDALETQLLELGTELGLEGWLPGLASTAMDQYQNDSEELPYPYEYPDLDATVASNLKASVVAEDPGLVLDLAALAVTGAANAETRSGFDYMKAGGALAYSVLRRALEVHPTCDLQLQLLHLVTLGYNARDAAISAEVERAQQLCPDDPTPLWLRAQDRAGRAYEAYLRSDLRPQERMSGALEDLHTLQRQFPRSPLGYAGEADLLLDRADSAEKNGLRPFQARQWRRDALRLYQQARAMSDDPGLLVGEARALSDLDRHDEAAAAFAQLPADALPLANVVTQQVRVRQAAGDWQGVLTLLSTEVVYQDGREVSNSVHRLPGYGRLQTMATYVWDASYQPEGGADTYDVAFIPQSRNSHLTDGRCLEQAGQNALLLLGRAGEAGTWAPTSFKTPLRSGGDSPCDYVTTSPVSSPNDAQDLFRWAGDLSGARQVVDDWLAAKPDSYLAHQRAGEIAYLRGEWRAAVDEFNEAAAAWQRSDTDKDSTAWSLDLIFPSAVLDLQLSAAQQAGGDSGAAQRTLTDLMLALDQAASSHDESAEARGDDQAVRFYAEAQLGAAALAEGRDRDAVDHLSRSVQAANERTDTTLTEVVVDAEGDAPMALLRGAQESNLALALSRIGRHDEAIKSAEAALSRDPSNPIFLDTLAFSHDLAGDAGAAIPAYEAALTADSTSFVSANNLAVLVGKAGDDARARSLLRQVVATAPTYGIGWHNLGVAEARSGLLSLVSSQHALGTAARLDRSLRSAPADFVVDDAVYSSGLDISKPLPPDWSYASTAQRTTSGFLFSMIILVALRAAWSLGLDRVLETVTLRLHRADRVPGRLAKLVGRPIGLAVALGASIVVLAAGPVQWAPTWGESALLLPVVGSLVLLPIAVRQLMVRAAGDSPRQVGSASAAVIGLVAVPFGLTLAPYPGLADSAVEQPRRVVWAPAMTAGIIAVAFTALTVISAVPLARVVAMAAVALFASIMLPVRPFDGAQLTNRVVGLSIGAASILVAVAASAGWL</sequence>
<dbReference type="eggNOG" id="COG0457">
    <property type="taxonomic scope" value="Bacteria"/>
</dbReference>
<evidence type="ECO:0000256" key="2">
    <source>
        <dbReference type="ARBA" id="ARBA00022803"/>
    </source>
</evidence>
<protein>
    <submittedName>
        <fullName evidence="4">Uncharacterized protein</fullName>
    </submittedName>
</protein>
<dbReference type="STRING" id="1032480.MLP_35120"/>
<dbReference type="Pfam" id="PF13181">
    <property type="entry name" value="TPR_8"/>
    <property type="match status" value="1"/>
</dbReference>
<evidence type="ECO:0000256" key="3">
    <source>
        <dbReference type="SAM" id="Phobius"/>
    </source>
</evidence>
<keyword evidence="3" id="KW-1133">Transmembrane helix</keyword>
<dbReference type="InterPro" id="IPR019734">
    <property type="entry name" value="TPR_rpt"/>
</dbReference>
<evidence type="ECO:0000313" key="5">
    <source>
        <dbReference type="Proteomes" id="UP000007947"/>
    </source>
</evidence>
<gene>
    <name evidence="4" type="ordered locus">MLP_35120</name>
</gene>
<organism evidence="4 5">
    <name type="scientific">Microlunatus phosphovorus (strain ATCC 700054 / DSM 10555 / JCM 9379 / NBRC 101784 / NCIMB 13414 / VKM Ac-1990 / NM-1)</name>
    <dbReference type="NCBI Taxonomy" id="1032480"/>
    <lineage>
        <taxon>Bacteria</taxon>
        <taxon>Bacillati</taxon>
        <taxon>Actinomycetota</taxon>
        <taxon>Actinomycetes</taxon>
        <taxon>Propionibacteriales</taxon>
        <taxon>Propionibacteriaceae</taxon>
        <taxon>Microlunatus</taxon>
    </lineage>
</organism>
<feature type="transmembrane region" description="Helical" evidence="3">
    <location>
        <begin position="959"/>
        <end position="976"/>
    </location>
</feature>
<keyword evidence="3" id="KW-0472">Membrane</keyword>
<dbReference type="KEGG" id="mph:MLP_35120"/>
<name>F5XN76_MICPN</name>
<dbReference type="OrthoDB" id="255821at2"/>
<dbReference type="PANTHER" id="PTHR45586:SF1">
    <property type="entry name" value="LIPOPOLYSACCHARIDE ASSEMBLY PROTEIN B"/>
    <property type="match status" value="1"/>
</dbReference>
<keyword evidence="5" id="KW-1185">Reference proteome</keyword>
<feature type="transmembrane region" description="Helical" evidence="3">
    <location>
        <begin position="1021"/>
        <end position="1040"/>
    </location>
</feature>
<dbReference type="EMBL" id="AP012204">
    <property type="protein sequence ID" value="BAK36526.1"/>
    <property type="molecule type" value="Genomic_DNA"/>
</dbReference>
<dbReference type="Proteomes" id="UP000007947">
    <property type="component" value="Chromosome"/>
</dbReference>
<evidence type="ECO:0000313" key="4">
    <source>
        <dbReference type="EMBL" id="BAK36526.1"/>
    </source>
</evidence>
<dbReference type="Gene3D" id="1.25.40.10">
    <property type="entry name" value="Tetratricopeptide repeat domain"/>
    <property type="match status" value="2"/>
</dbReference>
<dbReference type="InterPro" id="IPR011990">
    <property type="entry name" value="TPR-like_helical_dom_sf"/>
</dbReference>
<keyword evidence="3" id="KW-0812">Transmembrane</keyword>
<dbReference type="SMART" id="SM00028">
    <property type="entry name" value="TPR"/>
    <property type="match status" value="5"/>
</dbReference>
<keyword evidence="1" id="KW-0677">Repeat</keyword>
<feature type="transmembrane region" description="Helical" evidence="3">
    <location>
        <begin position="996"/>
        <end position="1016"/>
    </location>
</feature>
<evidence type="ECO:0000256" key="1">
    <source>
        <dbReference type="ARBA" id="ARBA00022737"/>
    </source>
</evidence>
<reference evidence="4 5" key="1">
    <citation type="submission" date="2011-05" db="EMBL/GenBank/DDBJ databases">
        <title>Whole genome sequence of Microlunatus phosphovorus NM-1.</title>
        <authorList>
            <person name="Hosoyama A."/>
            <person name="Sasaki K."/>
            <person name="Harada T."/>
            <person name="Igarashi R."/>
            <person name="Kawakoshi A."/>
            <person name="Sasagawa M."/>
            <person name="Fukada J."/>
            <person name="Nakamura S."/>
            <person name="Katano Y."/>
            <person name="Hanada S."/>
            <person name="Kamagata Y."/>
            <person name="Nakamura N."/>
            <person name="Yamazaki S."/>
            <person name="Fujita N."/>
        </authorList>
    </citation>
    <scope>NUCLEOTIDE SEQUENCE [LARGE SCALE GENOMIC DNA]</scope>
    <source>
        <strain evidence="5">ATCC 700054 / DSM 10555 / JCM 9379 / NBRC 101784 / NCIMB 13414 / VKM Ac-1990 / NM-1</strain>
    </source>
</reference>
<feature type="transmembrane region" description="Helical" evidence="3">
    <location>
        <begin position="1052"/>
        <end position="1072"/>
    </location>
</feature>
<dbReference type="HOGENOM" id="CLU_296434_0_0_11"/>
<proteinExistence type="predicted"/>
<dbReference type="SUPFAM" id="SSF48452">
    <property type="entry name" value="TPR-like"/>
    <property type="match status" value="2"/>
</dbReference>
<feature type="transmembrane region" description="Helical" evidence="3">
    <location>
        <begin position="895"/>
        <end position="916"/>
    </location>
</feature>
<dbReference type="PANTHER" id="PTHR45586">
    <property type="entry name" value="TPR REPEAT-CONTAINING PROTEIN PA4667"/>
    <property type="match status" value="1"/>
</dbReference>
<feature type="transmembrane region" description="Helical" evidence="3">
    <location>
        <begin position="853"/>
        <end position="875"/>
    </location>
</feature>
<accession>F5XN76</accession>
<keyword evidence="2" id="KW-0802">TPR repeat</keyword>
<feature type="transmembrane region" description="Helical" evidence="3">
    <location>
        <begin position="928"/>
        <end position="947"/>
    </location>
</feature>
<dbReference type="AlphaFoldDB" id="F5XN76"/>